<sequence length="308" mass="34178">MLSPSFYTQKVEEGDKYGKFILEPLVPSFGQSLGVTLRRVLLSSLKGAAITSVKIEEAPHLFSTLKGVKESVLDIVLNLKQLKFDVSGEGPFKLNLSAKGPKKIYGKDIEGEVKVVNKDLYIAEITTDKGKLEIEAIVEVGIGYISAEEREKTESGFISVDAFFSPVGKVNFKVEEARMGRKSNLDRLILEIWTDGTIKPVEALKQASHLASEYFSYILSGRDTPKTKVEVDEEIQKKEAVDQKLYEVIIDELNLPSRVINALLRENIETVADLVKVGKETLSNMKGVGKKSIELIEGELKKMGIELK</sequence>
<evidence type="ECO:0000313" key="13">
    <source>
        <dbReference type="EMBL" id="OGK25085.1"/>
    </source>
</evidence>
<dbReference type="EC" id="2.7.7.6" evidence="2 11"/>
<dbReference type="GO" id="GO:0003899">
    <property type="term" value="F:DNA-directed RNA polymerase activity"/>
    <property type="evidence" value="ECO:0007669"/>
    <property type="project" value="UniProtKB-UniRule"/>
</dbReference>
<dbReference type="HAMAP" id="MF_00059">
    <property type="entry name" value="RNApol_bact_RpoA"/>
    <property type="match status" value="1"/>
</dbReference>
<evidence type="ECO:0000256" key="3">
    <source>
        <dbReference type="ARBA" id="ARBA00015972"/>
    </source>
</evidence>
<dbReference type="InterPro" id="IPR011262">
    <property type="entry name" value="DNA-dir_RNA_pol_insert"/>
</dbReference>
<feature type="domain" description="DNA-directed RNA polymerase RpoA/D/Rpb3-type" evidence="12">
    <location>
        <begin position="17"/>
        <end position="221"/>
    </location>
</feature>
<comment type="subunit">
    <text evidence="11">Homodimer. The RNAP catalytic core consists of 2 alpha, 1 beta, 1 beta' and 1 omega subunit. When a sigma factor is associated with the core the holoenzyme is formed, which can initiate transcription.</text>
</comment>
<evidence type="ECO:0000256" key="11">
    <source>
        <dbReference type="HAMAP-Rule" id="MF_00059"/>
    </source>
</evidence>
<dbReference type="SUPFAM" id="SSF56553">
    <property type="entry name" value="Insert subdomain of RNA polymerase alpha subunit"/>
    <property type="match status" value="1"/>
</dbReference>
<comment type="domain">
    <text evidence="11">The N-terminal domain is essential for RNAP assembly and basal transcription, whereas the C-terminal domain is involved in interaction with transcriptional regulators and with upstream promoter elements.</text>
</comment>
<dbReference type="GO" id="GO:0005737">
    <property type="term" value="C:cytoplasm"/>
    <property type="evidence" value="ECO:0007669"/>
    <property type="project" value="UniProtKB-ARBA"/>
</dbReference>
<dbReference type="Gene3D" id="2.170.120.12">
    <property type="entry name" value="DNA-directed RNA polymerase, insert domain"/>
    <property type="match status" value="1"/>
</dbReference>
<organism evidence="13 14">
    <name type="scientific">Candidatus Roizmanbacteria bacterium RIFCSPHIGHO2_02_FULL_38_11</name>
    <dbReference type="NCBI Taxonomy" id="1802039"/>
    <lineage>
        <taxon>Bacteria</taxon>
        <taxon>Candidatus Roizmaniibacteriota</taxon>
    </lineage>
</organism>
<evidence type="ECO:0000256" key="1">
    <source>
        <dbReference type="ARBA" id="ARBA00007123"/>
    </source>
</evidence>
<dbReference type="Pfam" id="PF01193">
    <property type="entry name" value="RNA_pol_L"/>
    <property type="match status" value="1"/>
</dbReference>
<name>A0A1F7H1S3_9BACT</name>
<dbReference type="AlphaFoldDB" id="A0A1F7H1S3"/>
<dbReference type="NCBIfam" id="TIGR02027">
    <property type="entry name" value="rpoA"/>
    <property type="match status" value="1"/>
</dbReference>
<dbReference type="SUPFAM" id="SSF55257">
    <property type="entry name" value="RBP11-like subunits of RNA polymerase"/>
    <property type="match status" value="1"/>
</dbReference>
<dbReference type="InterPro" id="IPR011263">
    <property type="entry name" value="DNA-dir_RNA_pol_RpoA/D/Rpb3"/>
</dbReference>
<evidence type="ECO:0000256" key="2">
    <source>
        <dbReference type="ARBA" id="ARBA00012418"/>
    </source>
</evidence>
<comment type="similarity">
    <text evidence="1 11">Belongs to the RNA polymerase alpha chain family.</text>
</comment>
<dbReference type="GO" id="GO:0000428">
    <property type="term" value="C:DNA-directed RNA polymerase complex"/>
    <property type="evidence" value="ECO:0007669"/>
    <property type="project" value="UniProtKB-KW"/>
</dbReference>
<dbReference type="SMART" id="SM00662">
    <property type="entry name" value="RPOLD"/>
    <property type="match status" value="1"/>
</dbReference>
<evidence type="ECO:0000256" key="4">
    <source>
        <dbReference type="ARBA" id="ARBA00022478"/>
    </source>
</evidence>
<dbReference type="Pfam" id="PF03118">
    <property type="entry name" value="RNA_pol_A_CTD"/>
    <property type="match status" value="1"/>
</dbReference>
<dbReference type="Pfam" id="PF01000">
    <property type="entry name" value="RNA_pol_A_bac"/>
    <property type="match status" value="1"/>
</dbReference>
<evidence type="ECO:0000259" key="12">
    <source>
        <dbReference type="SMART" id="SM00662"/>
    </source>
</evidence>
<keyword evidence="4 11" id="KW-0240">DNA-directed RNA polymerase</keyword>
<evidence type="ECO:0000256" key="7">
    <source>
        <dbReference type="ARBA" id="ARBA00023163"/>
    </source>
</evidence>
<evidence type="ECO:0000256" key="5">
    <source>
        <dbReference type="ARBA" id="ARBA00022679"/>
    </source>
</evidence>
<dbReference type="InterPro" id="IPR036603">
    <property type="entry name" value="RBP11-like"/>
</dbReference>
<protein>
    <recommendedName>
        <fullName evidence="3 11">DNA-directed RNA polymerase subunit alpha</fullName>
        <shortName evidence="11">RNAP subunit alpha</shortName>
        <ecNumber evidence="2 11">2.7.7.6</ecNumber>
    </recommendedName>
    <alternativeName>
        <fullName evidence="9 11">RNA polymerase subunit alpha</fullName>
    </alternativeName>
    <alternativeName>
        <fullName evidence="8 11">Transcriptase subunit alpha</fullName>
    </alternativeName>
</protein>
<feature type="region of interest" description="Alpha C-terminal domain (alpha-CTD)" evidence="11">
    <location>
        <begin position="241"/>
        <end position="308"/>
    </location>
</feature>
<keyword evidence="6 11" id="KW-0548">Nucleotidyltransferase</keyword>
<dbReference type="EMBL" id="MFZO01000019">
    <property type="protein sequence ID" value="OGK25085.1"/>
    <property type="molecule type" value="Genomic_DNA"/>
</dbReference>
<keyword evidence="7 11" id="KW-0804">Transcription</keyword>
<gene>
    <name evidence="11" type="primary">rpoA</name>
    <name evidence="13" type="ORF">A3C25_03460</name>
</gene>
<comment type="function">
    <text evidence="11">DNA-dependent RNA polymerase catalyzes the transcription of DNA into RNA using the four ribonucleoside triphosphates as substrates.</text>
</comment>
<dbReference type="InterPro" id="IPR036643">
    <property type="entry name" value="RNApol_insert_sf"/>
</dbReference>
<comment type="caution">
    <text evidence="13">The sequence shown here is derived from an EMBL/GenBank/DDBJ whole genome shotgun (WGS) entry which is preliminary data.</text>
</comment>
<evidence type="ECO:0000256" key="8">
    <source>
        <dbReference type="ARBA" id="ARBA00032524"/>
    </source>
</evidence>
<dbReference type="SUPFAM" id="SSF47789">
    <property type="entry name" value="C-terminal domain of RNA polymerase alpha subunit"/>
    <property type="match status" value="1"/>
</dbReference>
<comment type="catalytic activity">
    <reaction evidence="10 11">
        <text>RNA(n) + a ribonucleoside 5'-triphosphate = RNA(n+1) + diphosphate</text>
        <dbReference type="Rhea" id="RHEA:21248"/>
        <dbReference type="Rhea" id="RHEA-COMP:14527"/>
        <dbReference type="Rhea" id="RHEA-COMP:17342"/>
        <dbReference type="ChEBI" id="CHEBI:33019"/>
        <dbReference type="ChEBI" id="CHEBI:61557"/>
        <dbReference type="ChEBI" id="CHEBI:140395"/>
        <dbReference type="EC" id="2.7.7.6"/>
    </reaction>
</comment>
<dbReference type="NCBIfam" id="NF003519">
    <property type="entry name" value="PRK05182.2-5"/>
    <property type="match status" value="1"/>
</dbReference>
<reference evidence="13 14" key="1">
    <citation type="journal article" date="2016" name="Nat. Commun.">
        <title>Thousands of microbial genomes shed light on interconnected biogeochemical processes in an aquifer system.</title>
        <authorList>
            <person name="Anantharaman K."/>
            <person name="Brown C.T."/>
            <person name="Hug L.A."/>
            <person name="Sharon I."/>
            <person name="Castelle C.J."/>
            <person name="Probst A.J."/>
            <person name="Thomas B.C."/>
            <person name="Singh A."/>
            <person name="Wilkins M.J."/>
            <person name="Karaoz U."/>
            <person name="Brodie E.L."/>
            <person name="Williams K.H."/>
            <person name="Hubbard S.S."/>
            <person name="Banfield J.F."/>
        </authorList>
    </citation>
    <scope>NUCLEOTIDE SEQUENCE [LARGE SCALE GENOMIC DNA]</scope>
</reference>
<evidence type="ECO:0000256" key="6">
    <source>
        <dbReference type="ARBA" id="ARBA00022695"/>
    </source>
</evidence>
<dbReference type="FunFam" id="2.170.120.12:FF:000001">
    <property type="entry name" value="DNA-directed RNA polymerase subunit alpha"/>
    <property type="match status" value="1"/>
</dbReference>
<dbReference type="InterPro" id="IPR011773">
    <property type="entry name" value="DNA-dir_RpoA"/>
</dbReference>
<feature type="region of interest" description="Alpha N-terminal domain (alpha-NTD)" evidence="11">
    <location>
        <begin position="1"/>
        <end position="233"/>
    </location>
</feature>
<dbReference type="Proteomes" id="UP000177913">
    <property type="component" value="Unassembled WGS sequence"/>
</dbReference>
<dbReference type="CDD" id="cd06928">
    <property type="entry name" value="RNAP_alpha_NTD"/>
    <property type="match status" value="1"/>
</dbReference>
<dbReference type="InterPro" id="IPR011260">
    <property type="entry name" value="RNAP_asu_C"/>
</dbReference>
<accession>A0A1F7H1S3</accession>
<keyword evidence="5 11" id="KW-0808">Transferase</keyword>
<dbReference type="GO" id="GO:0046983">
    <property type="term" value="F:protein dimerization activity"/>
    <property type="evidence" value="ECO:0007669"/>
    <property type="project" value="InterPro"/>
</dbReference>
<evidence type="ECO:0000256" key="9">
    <source>
        <dbReference type="ARBA" id="ARBA00033070"/>
    </source>
</evidence>
<evidence type="ECO:0000313" key="14">
    <source>
        <dbReference type="Proteomes" id="UP000177913"/>
    </source>
</evidence>
<dbReference type="Gene3D" id="3.30.1360.10">
    <property type="entry name" value="RNA polymerase, RBP11-like subunit"/>
    <property type="match status" value="1"/>
</dbReference>
<dbReference type="GO" id="GO:0006351">
    <property type="term" value="P:DNA-templated transcription"/>
    <property type="evidence" value="ECO:0007669"/>
    <property type="project" value="UniProtKB-UniRule"/>
</dbReference>
<dbReference type="GO" id="GO:0003677">
    <property type="term" value="F:DNA binding"/>
    <property type="evidence" value="ECO:0007669"/>
    <property type="project" value="UniProtKB-UniRule"/>
</dbReference>
<evidence type="ECO:0000256" key="10">
    <source>
        <dbReference type="ARBA" id="ARBA00048552"/>
    </source>
</evidence>
<proteinExistence type="inferred from homology"/>
<dbReference type="Gene3D" id="1.10.150.20">
    <property type="entry name" value="5' to 3' exonuclease, C-terminal subdomain"/>
    <property type="match status" value="1"/>
</dbReference>